<dbReference type="InterPro" id="IPR032466">
    <property type="entry name" value="Metal_Hydrolase"/>
</dbReference>
<dbReference type="Proteomes" id="UP000245657">
    <property type="component" value="Unassembled WGS sequence"/>
</dbReference>
<dbReference type="Pfam" id="PF07969">
    <property type="entry name" value="Amidohydro_3"/>
    <property type="match status" value="1"/>
</dbReference>
<evidence type="ECO:0000313" key="3">
    <source>
        <dbReference type="Proteomes" id="UP000245657"/>
    </source>
</evidence>
<dbReference type="PANTHER" id="PTHR22642">
    <property type="entry name" value="IMIDAZOLONEPROPIONASE"/>
    <property type="match status" value="1"/>
</dbReference>
<proteinExistence type="predicted"/>
<dbReference type="SUPFAM" id="SSF51338">
    <property type="entry name" value="Composite domain of metallo-dependent hydrolases"/>
    <property type="match status" value="1"/>
</dbReference>
<dbReference type="InterPro" id="IPR013108">
    <property type="entry name" value="Amidohydro_3"/>
</dbReference>
<dbReference type="SUPFAM" id="SSF51556">
    <property type="entry name" value="Metallo-dependent hydrolases"/>
    <property type="match status" value="1"/>
</dbReference>
<accession>A0A2V2N768</accession>
<dbReference type="EMBL" id="QGMY01000002">
    <property type="protein sequence ID" value="PWR74355.1"/>
    <property type="molecule type" value="Genomic_DNA"/>
</dbReference>
<dbReference type="CDD" id="cd01300">
    <property type="entry name" value="YtcJ_like"/>
    <property type="match status" value="1"/>
</dbReference>
<dbReference type="PANTHER" id="PTHR22642:SF2">
    <property type="entry name" value="PROTEIN LONG AFTER FAR-RED 3"/>
    <property type="match status" value="1"/>
</dbReference>
<protein>
    <recommendedName>
        <fullName evidence="1">Amidohydrolase 3 domain-containing protein</fullName>
    </recommendedName>
</protein>
<dbReference type="AlphaFoldDB" id="A0A2V2N768"/>
<dbReference type="Gene3D" id="3.10.310.70">
    <property type="match status" value="1"/>
</dbReference>
<reference evidence="2 3" key="1">
    <citation type="submission" date="2018-05" db="EMBL/GenBank/DDBJ databases">
        <title>Draft genome of Methanospirillum lacunae Ki8-1.</title>
        <authorList>
            <person name="Dueholm M.S."/>
            <person name="Nielsen P.H."/>
            <person name="Bakmann L.F."/>
            <person name="Otzen D.E."/>
        </authorList>
    </citation>
    <scope>NUCLEOTIDE SEQUENCE [LARGE SCALE GENOMIC DNA]</scope>
    <source>
        <strain evidence="2 3">Ki8-1</strain>
    </source>
</reference>
<dbReference type="Gene3D" id="3.20.20.140">
    <property type="entry name" value="Metal-dependent hydrolases"/>
    <property type="match status" value="1"/>
</dbReference>
<dbReference type="Gene3D" id="2.30.40.10">
    <property type="entry name" value="Urease, subunit C, domain 1"/>
    <property type="match status" value="1"/>
</dbReference>
<dbReference type="RefSeq" id="WP_109967634.1">
    <property type="nucleotide sequence ID" value="NZ_CP176093.1"/>
</dbReference>
<comment type="caution">
    <text evidence="2">The sequence shown here is derived from an EMBL/GenBank/DDBJ whole genome shotgun (WGS) entry which is preliminary data.</text>
</comment>
<dbReference type="GeneID" id="97549737"/>
<sequence length="620" mass="68752">MLKQYSGQLILLICIAFLSLTFIPVQADTGPYADIVLLNGSVYTVEQNTDWSDHPLEAIAIKGNTILSVNSSQDIQKFIGPKTRVQDLSGKMVLPGFIDSHIHFGASAELTFGVNLSDCHSISEVQKLLADYNSDHPELDVIRGYGWNYFLFTESGPDKAIIDSVISDKPVILTSFDGHASWVNSKALEIADITAETPDPQGGKIEHDSNGQPTGVLRELAATNLVTIRVTPLSSKQIEDKLNVILPKAASYGITTADDAALTPEMIAAYSHLESQGKLPVRIFGEIVAVPELGQKQMALMELEQDIFNTYSDLNLLHTNINSSQTDSNIPPDSIALENISEYRDTKGLFRLQTGKLFLDGVVEGHTGYLLSPYTDKPDTNGMINWNISEFNQMISLLDRNEFQIDIHSIGDGAVRLSLDAYENAQTENGERDARHKISHIQLINSSDIQRLKSLHIIASLQPNWFYYDDNFKNVSLPYLGEERAEHMYTLKTLLDNDIPVAIGSDWPVGTDYLTYNPLDGIRTAVTRLPLPSNSTYTIPYRPEERISLKQAIESATYTGAYADFMENYTGTLEPGKLADIIVLDRDLFSLPPEDINKAHVIATYLEGKKVFEDPQAFTS</sequence>
<feature type="domain" description="Amidohydrolase 3" evidence="1">
    <location>
        <begin position="84"/>
        <end position="612"/>
    </location>
</feature>
<evidence type="ECO:0000313" key="2">
    <source>
        <dbReference type="EMBL" id="PWR74355.1"/>
    </source>
</evidence>
<name>A0A2V2N768_9EURY</name>
<organism evidence="2 3">
    <name type="scientific">Methanospirillum lacunae</name>
    <dbReference type="NCBI Taxonomy" id="668570"/>
    <lineage>
        <taxon>Archaea</taxon>
        <taxon>Methanobacteriati</taxon>
        <taxon>Methanobacteriota</taxon>
        <taxon>Stenosarchaea group</taxon>
        <taxon>Methanomicrobia</taxon>
        <taxon>Methanomicrobiales</taxon>
        <taxon>Methanospirillaceae</taxon>
        <taxon>Methanospirillum</taxon>
    </lineage>
</organism>
<evidence type="ECO:0000259" key="1">
    <source>
        <dbReference type="Pfam" id="PF07969"/>
    </source>
</evidence>
<dbReference type="InterPro" id="IPR033932">
    <property type="entry name" value="YtcJ-like"/>
</dbReference>
<dbReference type="OrthoDB" id="8791at2157"/>
<gene>
    <name evidence="2" type="ORF">DK846_04185</name>
</gene>
<dbReference type="InterPro" id="IPR011059">
    <property type="entry name" value="Metal-dep_hydrolase_composite"/>
</dbReference>
<keyword evidence="3" id="KW-1185">Reference proteome</keyword>
<dbReference type="GO" id="GO:0016810">
    <property type="term" value="F:hydrolase activity, acting on carbon-nitrogen (but not peptide) bonds"/>
    <property type="evidence" value="ECO:0007669"/>
    <property type="project" value="InterPro"/>
</dbReference>